<keyword evidence="2" id="KW-1185">Reference proteome</keyword>
<reference evidence="1 2" key="1">
    <citation type="submission" date="2021-05" db="EMBL/GenBank/DDBJ databases">
        <title>A Polyphasic approach of four new species of the genus Ohtaekwangia: Ohtaekwangia histidinii sp. nov., Ohtaekwangia cretensis sp. nov., Ohtaekwangia indiensis sp. nov., Ohtaekwangia reichenbachii sp. nov. from diverse environment.</title>
        <authorList>
            <person name="Octaviana S."/>
        </authorList>
    </citation>
    <scope>NUCLEOTIDE SEQUENCE [LARGE SCALE GENOMIC DNA]</scope>
    <source>
        <strain evidence="1 2">PWU20</strain>
    </source>
</reference>
<evidence type="ECO:0000313" key="2">
    <source>
        <dbReference type="Proteomes" id="UP000772618"/>
    </source>
</evidence>
<dbReference type="EMBL" id="JAHESD010000049">
    <property type="protein sequence ID" value="MBT1705205.1"/>
    <property type="molecule type" value="Genomic_DNA"/>
</dbReference>
<protein>
    <recommendedName>
        <fullName evidence="3">DUF4374 domain-containing protein</fullName>
    </recommendedName>
</protein>
<sequence length="404" mass="44534">MLKNFTPYIYIVAFILFIAACAEEENPKFDKDNFTSIFDSNGFDSAYYPIDIKQTVDEGYLVLAKRKLEGEFAGVYILKANKFGNFESQINVDPQLVNPIGTLMPLGENFYFFCMDVASKEARLVSINQSGSIVGTVNVTYTYPCASAPSKDNKFVLLSYNNGDKRTVISTIDPATGAGPNSSFRLGVGGEDKIEEDILKHFFQYGRKFPFFVGQLSGDTYYFNGFYDYTLSLVFTRMGASDQFTGIIQGQHEDGGFSAALPLSGNRFAASVFNFGDNYILPNKTLETTSNAPGGITGLGGFTLPELVSNANVRNTQATVKEKSVIIFAGDTKAKQIGLWFYDEASNSLMSSRYFGFSNPFEIGNVSTTLDGGLVICGTTYMAGRFPRICIFKISKQEFENQVK</sequence>
<dbReference type="Proteomes" id="UP000772618">
    <property type="component" value="Unassembled WGS sequence"/>
</dbReference>
<evidence type="ECO:0008006" key="3">
    <source>
        <dbReference type="Google" id="ProtNLM"/>
    </source>
</evidence>
<organism evidence="1 2">
    <name type="scientific">Chryseosolibacter indicus</name>
    <dbReference type="NCBI Taxonomy" id="2782351"/>
    <lineage>
        <taxon>Bacteria</taxon>
        <taxon>Pseudomonadati</taxon>
        <taxon>Bacteroidota</taxon>
        <taxon>Cytophagia</taxon>
        <taxon>Cytophagales</taxon>
        <taxon>Chryseotaleaceae</taxon>
        <taxon>Chryseosolibacter</taxon>
    </lineage>
</organism>
<dbReference type="RefSeq" id="WP_254155161.1">
    <property type="nucleotide sequence ID" value="NZ_JAHESD010000049.1"/>
</dbReference>
<comment type="caution">
    <text evidence="1">The sequence shown here is derived from an EMBL/GenBank/DDBJ whole genome shotgun (WGS) entry which is preliminary data.</text>
</comment>
<gene>
    <name evidence="1" type="ORF">KK060_18070</name>
</gene>
<accession>A0ABS5VUU9</accession>
<evidence type="ECO:0000313" key="1">
    <source>
        <dbReference type="EMBL" id="MBT1705205.1"/>
    </source>
</evidence>
<dbReference type="PROSITE" id="PS51257">
    <property type="entry name" value="PROKAR_LIPOPROTEIN"/>
    <property type="match status" value="1"/>
</dbReference>
<proteinExistence type="predicted"/>
<name>A0ABS5VUU9_9BACT</name>